<dbReference type="EMBL" id="CP094326">
    <property type="protein sequence ID" value="UNY99520.1"/>
    <property type="molecule type" value="Genomic_DNA"/>
</dbReference>
<dbReference type="SUPFAM" id="SSF52540">
    <property type="entry name" value="P-loop containing nucleoside triphosphate hydrolases"/>
    <property type="match status" value="1"/>
</dbReference>
<dbReference type="PANTHER" id="PTHR37512">
    <property type="entry name" value="TRIFUNCTIONAL NAD BIOSYNTHESIS/REGULATOR PROTEIN NADR"/>
    <property type="match status" value="1"/>
</dbReference>
<accession>A0ABY3YPG7</accession>
<protein>
    <submittedName>
        <fullName evidence="2">ATP-binding protein</fullName>
    </submittedName>
</protein>
<keyword evidence="2" id="KW-0067">ATP-binding</keyword>
<dbReference type="InterPro" id="IPR052735">
    <property type="entry name" value="NAD_biosynth-regulator"/>
</dbReference>
<dbReference type="PANTHER" id="PTHR37512:SF1">
    <property type="entry name" value="NADR_TTD14 AAA DOMAIN-CONTAINING PROTEIN"/>
    <property type="match status" value="1"/>
</dbReference>
<reference evidence="2 3" key="1">
    <citation type="journal article" date="2018" name="Int. J. Syst. Evol. Microbiol.">
        <title>Zhouia spongiae sp. nov., isolated from a marine sponge.</title>
        <authorList>
            <person name="Zhuang L."/>
            <person name="Lin B."/>
            <person name="Qin F."/>
            <person name="Luo L."/>
        </authorList>
    </citation>
    <scope>NUCLEOTIDE SEQUENCE [LARGE SCALE GENOMIC DNA]</scope>
    <source>
        <strain evidence="2 3">HN-Y44</strain>
    </source>
</reference>
<sequence>MEEKLEQKSGNIIKIVLFGPESTGKTTLARQLAAYYKTALVPEYMREYLQDKWDKEKEVCQPEDLWPIAVGQMERENRLAKKAGKLLICDTNLLEIKVYSEAYYNEYCNKTIEKFALANTYDLYLLTNVDVPWEADDLRDKPLERTSMFIRFKNTLDKYKMPYKLIEGNQQERFNKAVQSIDNLLKKI</sequence>
<dbReference type="Proteomes" id="UP000829476">
    <property type="component" value="Chromosome"/>
</dbReference>
<dbReference type="InterPro" id="IPR027417">
    <property type="entry name" value="P-loop_NTPase"/>
</dbReference>
<gene>
    <name evidence="2" type="ORF">MQE36_04045</name>
</gene>
<proteinExistence type="predicted"/>
<organism evidence="2 3">
    <name type="scientific">Zhouia spongiae</name>
    <dbReference type="NCBI Taxonomy" id="2202721"/>
    <lineage>
        <taxon>Bacteria</taxon>
        <taxon>Pseudomonadati</taxon>
        <taxon>Bacteroidota</taxon>
        <taxon>Flavobacteriia</taxon>
        <taxon>Flavobacteriales</taxon>
        <taxon>Flavobacteriaceae</taxon>
        <taxon>Zhouia</taxon>
    </lineage>
</organism>
<dbReference type="Gene3D" id="3.40.50.300">
    <property type="entry name" value="P-loop containing nucleotide triphosphate hydrolases"/>
    <property type="match status" value="1"/>
</dbReference>
<evidence type="ECO:0000313" key="2">
    <source>
        <dbReference type="EMBL" id="UNY99520.1"/>
    </source>
</evidence>
<dbReference type="GO" id="GO:0005524">
    <property type="term" value="F:ATP binding"/>
    <property type="evidence" value="ECO:0007669"/>
    <property type="project" value="UniProtKB-KW"/>
</dbReference>
<evidence type="ECO:0000259" key="1">
    <source>
        <dbReference type="Pfam" id="PF13521"/>
    </source>
</evidence>
<dbReference type="Pfam" id="PF13521">
    <property type="entry name" value="AAA_28"/>
    <property type="match status" value="1"/>
</dbReference>
<dbReference type="InterPro" id="IPR038727">
    <property type="entry name" value="NadR/Ttd14_AAA_dom"/>
</dbReference>
<dbReference type="RefSeq" id="WP_242937893.1">
    <property type="nucleotide sequence ID" value="NZ_CP094326.1"/>
</dbReference>
<evidence type="ECO:0000313" key="3">
    <source>
        <dbReference type="Proteomes" id="UP000829476"/>
    </source>
</evidence>
<feature type="domain" description="NadR/Ttd14 AAA" evidence="1">
    <location>
        <begin position="14"/>
        <end position="173"/>
    </location>
</feature>
<keyword evidence="2" id="KW-0547">Nucleotide-binding</keyword>
<keyword evidence="3" id="KW-1185">Reference proteome</keyword>
<name>A0ABY3YPG7_9FLAO</name>